<protein>
    <submittedName>
        <fullName evidence="3">AbrB family transcriptional regulator</fullName>
    </submittedName>
</protein>
<proteinExistence type="predicted"/>
<sequence length="106" mass="11126">MPHIHEVATLTSKGQVTLPKAVRQALGLDTGSKVAFDLLGSQVVVSRVESDVHEDPAIGSFLSLLAQDIQQGRHIGTLPAYLATSMLAQLHGGVDLDADISGDVDL</sequence>
<dbReference type="STRING" id="34103.SAMN05421778_107133"/>
<evidence type="ECO:0000313" key="4">
    <source>
        <dbReference type="Proteomes" id="UP000026714"/>
    </source>
</evidence>
<dbReference type="EMBL" id="AZRA01000028">
    <property type="protein sequence ID" value="KDB53210.1"/>
    <property type="molecule type" value="Genomic_DNA"/>
</dbReference>
<dbReference type="PROSITE" id="PS51740">
    <property type="entry name" value="SPOVT_ABRB"/>
    <property type="match status" value="1"/>
</dbReference>
<comment type="caution">
    <text evidence="3">The sequence shown here is derived from an EMBL/GenBank/DDBJ whole genome shotgun (WGS) entry which is preliminary data.</text>
</comment>
<dbReference type="InterPro" id="IPR007159">
    <property type="entry name" value="SpoVT-AbrB_dom"/>
</dbReference>
<dbReference type="eggNOG" id="COG2002">
    <property type="taxonomic scope" value="Bacteria"/>
</dbReference>
<dbReference type="Proteomes" id="UP000026714">
    <property type="component" value="Unassembled WGS sequence"/>
</dbReference>
<evidence type="ECO:0000259" key="2">
    <source>
        <dbReference type="PROSITE" id="PS51740"/>
    </source>
</evidence>
<organism evidence="3 4">
    <name type="scientific">Sphaerotilus natans subsp. natans DSM 6575</name>
    <dbReference type="NCBI Taxonomy" id="1286631"/>
    <lineage>
        <taxon>Bacteria</taxon>
        <taxon>Pseudomonadati</taxon>
        <taxon>Pseudomonadota</taxon>
        <taxon>Betaproteobacteria</taxon>
        <taxon>Burkholderiales</taxon>
        <taxon>Sphaerotilaceae</taxon>
        <taxon>Sphaerotilus</taxon>
    </lineage>
</organism>
<dbReference type="NCBIfam" id="TIGR01439">
    <property type="entry name" value="lp_hng_hel_AbrB"/>
    <property type="match status" value="1"/>
</dbReference>
<keyword evidence="4" id="KW-1185">Reference proteome</keyword>
<accession>A0A059KPB5</accession>
<feature type="domain" description="SpoVT-AbrB" evidence="2">
    <location>
        <begin position="5"/>
        <end position="50"/>
    </location>
</feature>
<dbReference type="AlphaFoldDB" id="A0A059KPB5"/>
<name>A0A059KPB5_9BURK</name>
<keyword evidence="1" id="KW-0238">DNA-binding</keyword>
<dbReference type="GO" id="GO:0003700">
    <property type="term" value="F:DNA-binding transcription factor activity"/>
    <property type="evidence" value="ECO:0007669"/>
    <property type="project" value="InterPro"/>
</dbReference>
<reference evidence="3 4" key="1">
    <citation type="journal article" date="2014" name="FEMS Microbiol. Ecol.">
        <title>Sphaerotilus natans encrusted with nanoball-shaped Fe(III) oxide minerals formed by nitrate-reducing mixotrophic Fe(II) oxidation.</title>
        <authorList>
            <person name="Park S."/>
            <person name="Kim D.H."/>
            <person name="Lee J.H."/>
            <person name="Hur H.G."/>
        </authorList>
    </citation>
    <scope>NUCLEOTIDE SEQUENCE [LARGE SCALE GENOMIC DNA]</scope>
    <source>
        <strain evidence="3 4">DSM 6575</strain>
    </source>
</reference>
<dbReference type="InterPro" id="IPR037914">
    <property type="entry name" value="SpoVT-AbrB_sf"/>
</dbReference>
<dbReference type="InterPro" id="IPR031848">
    <property type="entry name" value="PrlF_antitoxin"/>
</dbReference>
<dbReference type="GO" id="GO:0003677">
    <property type="term" value="F:DNA binding"/>
    <property type="evidence" value="ECO:0007669"/>
    <property type="project" value="UniProtKB-UniRule"/>
</dbReference>
<dbReference type="GO" id="GO:0001558">
    <property type="term" value="P:regulation of cell growth"/>
    <property type="evidence" value="ECO:0007669"/>
    <property type="project" value="InterPro"/>
</dbReference>
<dbReference type="Gene3D" id="2.10.260.10">
    <property type="match status" value="1"/>
</dbReference>
<dbReference type="Pfam" id="PF15937">
    <property type="entry name" value="PrlF_antitoxin"/>
    <property type="match status" value="1"/>
</dbReference>
<dbReference type="SMART" id="SM00966">
    <property type="entry name" value="SpoVT_AbrB"/>
    <property type="match status" value="1"/>
</dbReference>
<evidence type="ECO:0000313" key="3">
    <source>
        <dbReference type="EMBL" id="KDB53210.1"/>
    </source>
</evidence>
<gene>
    <name evidence="3" type="ORF">X805_12460</name>
</gene>
<evidence type="ECO:0000256" key="1">
    <source>
        <dbReference type="PROSITE-ProRule" id="PRU01076"/>
    </source>
</evidence>
<dbReference type="GO" id="GO:0097351">
    <property type="term" value="F:toxin sequestering activity"/>
    <property type="evidence" value="ECO:0007669"/>
    <property type="project" value="InterPro"/>
</dbReference>
<dbReference type="SUPFAM" id="SSF89447">
    <property type="entry name" value="AbrB/MazE/MraZ-like"/>
    <property type="match status" value="1"/>
</dbReference>
<dbReference type="RefSeq" id="WP_037479551.1">
    <property type="nucleotide sequence ID" value="NZ_AZRA01000028.1"/>
</dbReference>